<organism evidence="2 3">
    <name type="scientific">Nocardia implantans</name>
    <dbReference type="NCBI Taxonomy" id="3108168"/>
    <lineage>
        <taxon>Bacteria</taxon>
        <taxon>Bacillati</taxon>
        <taxon>Actinomycetota</taxon>
        <taxon>Actinomycetes</taxon>
        <taxon>Mycobacteriales</taxon>
        <taxon>Nocardiaceae</taxon>
        <taxon>Nocardia</taxon>
    </lineage>
</organism>
<evidence type="ECO:0000313" key="3">
    <source>
        <dbReference type="Proteomes" id="UP001348098"/>
    </source>
</evidence>
<accession>A0ABU6AQK8</accession>
<feature type="transmembrane region" description="Helical" evidence="1">
    <location>
        <begin position="12"/>
        <end position="35"/>
    </location>
</feature>
<feature type="transmembrane region" description="Helical" evidence="1">
    <location>
        <begin position="79"/>
        <end position="101"/>
    </location>
</feature>
<evidence type="ECO:0000313" key="2">
    <source>
        <dbReference type="EMBL" id="MEB3509747.1"/>
    </source>
</evidence>
<gene>
    <name evidence="2" type="ORF">U3653_06945</name>
</gene>
<dbReference type="Proteomes" id="UP001348098">
    <property type="component" value="Unassembled WGS sequence"/>
</dbReference>
<keyword evidence="3" id="KW-1185">Reference proteome</keyword>
<dbReference type="RefSeq" id="WP_195077743.1">
    <property type="nucleotide sequence ID" value="NZ_JAYESH010000001.1"/>
</dbReference>
<proteinExistence type="predicted"/>
<feature type="transmembrane region" description="Helical" evidence="1">
    <location>
        <begin position="107"/>
        <end position="128"/>
    </location>
</feature>
<comment type="caution">
    <text evidence="2">The sequence shown here is derived from an EMBL/GenBank/DDBJ whole genome shotgun (WGS) entry which is preliminary data.</text>
</comment>
<reference evidence="2 3" key="1">
    <citation type="submission" date="2023-12" db="EMBL/GenBank/DDBJ databases">
        <title>novel species in genus Nocarida.</title>
        <authorList>
            <person name="Li Z."/>
        </authorList>
    </citation>
    <scope>NUCLEOTIDE SEQUENCE [LARGE SCALE GENOMIC DNA]</scope>
    <source>
        <strain evidence="2 3">CDC186</strain>
    </source>
</reference>
<name>A0ABU6AQK8_9NOCA</name>
<sequence length="137" mass="13782">MTSTTSARRDAFLRFALRVDGWSTGVFGAVLLAGARPLREPLGVPTGWSVAFGVVMLGGALVLLSIARRPAVAARYAGAVVVVNALSAAGMIGLAGSGVFALRGPGVAFLLAGAAAVATFAGLEFAGLRRLGADRAR</sequence>
<keyword evidence="1" id="KW-0812">Transmembrane</keyword>
<evidence type="ECO:0008006" key="4">
    <source>
        <dbReference type="Google" id="ProtNLM"/>
    </source>
</evidence>
<feature type="transmembrane region" description="Helical" evidence="1">
    <location>
        <begin position="47"/>
        <end position="67"/>
    </location>
</feature>
<keyword evidence="1" id="KW-0472">Membrane</keyword>
<keyword evidence="1" id="KW-1133">Transmembrane helix</keyword>
<dbReference type="EMBL" id="JAYKYQ010000002">
    <property type="protein sequence ID" value="MEB3509747.1"/>
    <property type="molecule type" value="Genomic_DNA"/>
</dbReference>
<evidence type="ECO:0000256" key="1">
    <source>
        <dbReference type="SAM" id="Phobius"/>
    </source>
</evidence>
<protein>
    <recommendedName>
        <fullName evidence="4">Integral membrane protein</fullName>
    </recommendedName>
</protein>